<evidence type="ECO:0000256" key="6">
    <source>
        <dbReference type="ARBA" id="ARBA00022692"/>
    </source>
</evidence>
<keyword evidence="14" id="KW-0573">Peptidoglycan synthesis</keyword>
<dbReference type="GO" id="GO:0005886">
    <property type="term" value="C:plasma membrane"/>
    <property type="evidence" value="ECO:0007669"/>
    <property type="project" value="UniProtKB-SubCell"/>
</dbReference>
<keyword evidence="6 14" id="KW-0812">Transmembrane</keyword>
<dbReference type="PANTHER" id="PTHR30622:SF3">
    <property type="entry name" value="UNDECAPRENYL-DIPHOSPHATASE"/>
    <property type="match status" value="1"/>
</dbReference>
<protein>
    <recommendedName>
        <fullName evidence="4 14">Undecaprenyl-diphosphatase</fullName>
        <ecNumber evidence="3 14">3.6.1.27</ecNumber>
    </recommendedName>
    <alternativeName>
        <fullName evidence="12 14">Bacitracin resistance protein</fullName>
    </alternativeName>
    <alternativeName>
        <fullName evidence="11 14">Undecaprenyl pyrophosphate phosphatase</fullName>
    </alternativeName>
</protein>
<gene>
    <name evidence="14" type="primary">uppP</name>
    <name evidence="15" type="ORF">DES53_10388</name>
</gene>
<evidence type="ECO:0000313" key="16">
    <source>
        <dbReference type="Proteomes" id="UP000253426"/>
    </source>
</evidence>
<evidence type="ECO:0000256" key="3">
    <source>
        <dbReference type="ARBA" id="ARBA00012374"/>
    </source>
</evidence>
<keyword evidence="8 14" id="KW-1133">Transmembrane helix</keyword>
<dbReference type="Proteomes" id="UP000253426">
    <property type="component" value="Unassembled WGS sequence"/>
</dbReference>
<organism evidence="15 16">
    <name type="scientific">Roseimicrobium gellanilyticum</name>
    <dbReference type="NCBI Taxonomy" id="748857"/>
    <lineage>
        <taxon>Bacteria</taxon>
        <taxon>Pseudomonadati</taxon>
        <taxon>Verrucomicrobiota</taxon>
        <taxon>Verrucomicrobiia</taxon>
        <taxon>Verrucomicrobiales</taxon>
        <taxon>Verrucomicrobiaceae</taxon>
        <taxon>Roseimicrobium</taxon>
    </lineage>
</organism>
<evidence type="ECO:0000256" key="10">
    <source>
        <dbReference type="ARBA" id="ARBA00023251"/>
    </source>
</evidence>
<dbReference type="AlphaFoldDB" id="A0A366HRC5"/>
<name>A0A366HRC5_9BACT</name>
<evidence type="ECO:0000256" key="1">
    <source>
        <dbReference type="ARBA" id="ARBA00004651"/>
    </source>
</evidence>
<dbReference type="GO" id="GO:0046677">
    <property type="term" value="P:response to antibiotic"/>
    <property type="evidence" value="ECO:0007669"/>
    <property type="project" value="UniProtKB-UniRule"/>
</dbReference>
<dbReference type="GO" id="GO:0050380">
    <property type="term" value="F:undecaprenyl-diphosphatase activity"/>
    <property type="evidence" value="ECO:0007669"/>
    <property type="project" value="UniProtKB-UniRule"/>
</dbReference>
<dbReference type="GO" id="GO:0071555">
    <property type="term" value="P:cell wall organization"/>
    <property type="evidence" value="ECO:0007669"/>
    <property type="project" value="UniProtKB-KW"/>
</dbReference>
<comment type="miscellaneous">
    <text evidence="14">Bacitracin is thought to be involved in the inhibition of peptidoglycan synthesis by sequestering undecaprenyl diphosphate, thereby reducing the pool of lipid carrier available.</text>
</comment>
<evidence type="ECO:0000256" key="11">
    <source>
        <dbReference type="ARBA" id="ARBA00032707"/>
    </source>
</evidence>
<dbReference type="GO" id="GO:0009252">
    <property type="term" value="P:peptidoglycan biosynthetic process"/>
    <property type="evidence" value="ECO:0007669"/>
    <property type="project" value="UniProtKB-KW"/>
</dbReference>
<dbReference type="HAMAP" id="MF_01006">
    <property type="entry name" value="Undec_diphosphatase"/>
    <property type="match status" value="1"/>
</dbReference>
<keyword evidence="14" id="KW-0133">Cell shape</keyword>
<evidence type="ECO:0000313" key="15">
    <source>
        <dbReference type="EMBL" id="RBP45092.1"/>
    </source>
</evidence>
<dbReference type="Pfam" id="PF02673">
    <property type="entry name" value="BacA"/>
    <property type="match status" value="1"/>
</dbReference>
<evidence type="ECO:0000256" key="2">
    <source>
        <dbReference type="ARBA" id="ARBA00010621"/>
    </source>
</evidence>
<dbReference type="OrthoDB" id="9808289at2"/>
<comment type="caution">
    <text evidence="15">The sequence shown here is derived from an EMBL/GenBank/DDBJ whole genome shotgun (WGS) entry which is preliminary data.</text>
</comment>
<keyword evidence="10 14" id="KW-0046">Antibiotic resistance</keyword>
<keyword evidence="14" id="KW-0961">Cell wall biogenesis/degradation</keyword>
<dbReference type="EMBL" id="QNRR01000003">
    <property type="protein sequence ID" value="RBP45092.1"/>
    <property type="molecule type" value="Genomic_DNA"/>
</dbReference>
<dbReference type="PANTHER" id="PTHR30622">
    <property type="entry name" value="UNDECAPRENYL-DIPHOSPHATASE"/>
    <property type="match status" value="1"/>
</dbReference>
<comment type="catalytic activity">
    <reaction evidence="13 14">
        <text>di-trans,octa-cis-undecaprenyl diphosphate + H2O = di-trans,octa-cis-undecaprenyl phosphate + phosphate + H(+)</text>
        <dbReference type="Rhea" id="RHEA:28094"/>
        <dbReference type="ChEBI" id="CHEBI:15377"/>
        <dbReference type="ChEBI" id="CHEBI:15378"/>
        <dbReference type="ChEBI" id="CHEBI:43474"/>
        <dbReference type="ChEBI" id="CHEBI:58405"/>
        <dbReference type="ChEBI" id="CHEBI:60392"/>
        <dbReference type="EC" id="3.6.1.27"/>
    </reaction>
</comment>
<accession>A0A366HRC5</accession>
<comment type="function">
    <text evidence="14">Catalyzes the dephosphorylation of undecaprenyl diphosphate (UPP). Confers resistance to bacitracin.</text>
</comment>
<evidence type="ECO:0000256" key="5">
    <source>
        <dbReference type="ARBA" id="ARBA00022475"/>
    </source>
</evidence>
<evidence type="ECO:0000256" key="14">
    <source>
        <dbReference type="HAMAP-Rule" id="MF_01006"/>
    </source>
</evidence>
<proteinExistence type="inferred from homology"/>
<feature type="transmembrane region" description="Helical" evidence="14">
    <location>
        <begin position="241"/>
        <end position="260"/>
    </location>
</feature>
<feature type="transmembrane region" description="Helical" evidence="14">
    <location>
        <begin position="138"/>
        <end position="156"/>
    </location>
</feature>
<keyword evidence="7 14" id="KW-0378">Hydrolase</keyword>
<dbReference type="InterPro" id="IPR003824">
    <property type="entry name" value="UppP"/>
</dbReference>
<dbReference type="EC" id="3.6.1.27" evidence="3 14"/>
<evidence type="ECO:0000256" key="13">
    <source>
        <dbReference type="ARBA" id="ARBA00047594"/>
    </source>
</evidence>
<feature type="transmembrane region" description="Helical" evidence="14">
    <location>
        <begin position="77"/>
        <end position="95"/>
    </location>
</feature>
<evidence type="ECO:0000256" key="12">
    <source>
        <dbReference type="ARBA" id="ARBA00032932"/>
    </source>
</evidence>
<keyword evidence="5 14" id="KW-1003">Cell membrane</keyword>
<dbReference type="GO" id="GO:0008360">
    <property type="term" value="P:regulation of cell shape"/>
    <property type="evidence" value="ECO:0007669"/>
    <property type="project" value="UniProtKB-KW"/>
</dbReference>
<comment type="subcellular location">
    <subcellularLocation>
        <location evidence="1 14">Cell membrane</location>
        <topology evidence="1 14">Multi-pass membrane protein</topology>
    </subcellularLocation>
</comment>
<comment type="similarity">
    <text evidence="2 14">Belongs to the UppP family.</text>
</comment>
<feature type="transmembrane region" description="Helical" evidence="14">
    <location>
        <begin position="210"/>
        <end position="229"/>
    </location>
</feature>
<evidence type="ECO:0000256" key="7">
    <source>
        <dbReference type="ARBA" id="ARBA00022801"/>
    </source>
</evidence>
<evidence type="ECO:0000256" key="8">
    <source>
        <dbReference type="ARBA" id="ARBA00022989"/>
    </source>
</evidence>
<sequence length="261" mass="28575">MPDWLSAILLGLIEGLTEFIPVSSTGHLLIAEKWLGHRPDWFTVFIQVGAALALLPIFWSKLMGLLMTWQRPESRDYLLKLTLAFFITGVGGLVLDKLNYELPETVGPVAWATLIGAFVIWGIEFWRRAPQGNPNLTWTIAIVCGLAQLLAAVFPGTSRSGATIMAALALGLARPAAAEFSFILGMITLTAAGGYKLFDAWKDGELHGAGALDLTLGFIAAAVSAFIVVKWLLRFVQHHNFNGFAIYRFILGAVLLVWFME</sequence>
<reference evidence="15 16" key="1">
    <citation type="submission" date="2018-06" db="EMBL/GenBank/DDBJ databases">
        <title>Genomic Encyclopedia of Type Strains, Phase IV (KMG-IV): sequencing the most valuable type-strain genomes for metagenomic binning, comparative biology and taxonomic classification.</title>
        <authorList>
            <person name="Goeker M."/>
        </authorList>
    </citation>
    <scope>NUCLEOTIDE SEQUENCE [LARGE SCALE GENOMIC DNA]</scope>
    <source>
        <strain evidence="15 16">DSM 25532</strain>
    </source>
</reference>
<feature type="transmembrane region" description="Helical" evidence="14">
    <location>
        <begin position="107"/>
        <end position="126"/>
    </location>
</feature>
<evidence type="ECO:0000256" key="9">
    <source>
        <dbReference type="ARBA" id="ARBA00023136"/>
    </source>
</evidence>
<dbReference type="RefSeq" id="WP_113958234.1">
    <property type="nucleotide sequence ID" value="NZ_QNRR01000003.1"/>
</dbReference>
<keyword evidence="9 14" id="KW-0472">Membrane</keyword>
<keyword evidence="16" id="KW-1185">Reference proteome</keyword>
<feature type="transmembrane region" description="Helical" evidence="14">
    <location>
        <begin position="176"/>
        <end position="198"/>
    </location>
</feature>
<feature type="transmembrane region" description="Helical" evidence="14">
    <location>
        <begin position="41"/>
        <end position="65"/>
    </location>
</feature>
<evidence type="ECO:0000256" key="4">
    <source>
        <dbReference type="ARBA" id="ARBA00021581"/>
    </source>
</evidence>